<protein>
    <recommendedName>
        <fullName evidence="2">DUF2147 domain-containing protein</fullName>
    </recommendedName>
</protein>
<dbReference type="InterPro" id="IPR019223">
    <property type="entry name" value="DUF2147"/>
</dbReference>
<dbReference type="OrthoDB" id="960600at2"/>
<dbReference type="KEGG" id="fae:FAES_4850"/>
<feature type="chain" id="PRO_5003630709" description="DUF2147 domain-containing protein" evidence="1">
    <location>
        <begin position="21"/>
        <end position="138"/>
    </location>
</feature>
<proteinExistence type="predicted"/>
<feature type="signal peptide" evidence="1">
    <location>
        <begin position="1"/>
        <end position="20"/>
    </location>
</feature>
<gene>
    <name evidence="3" type="ORF">FAES_4850</name>
</gene>
<organism evidence="3 4">
    <name type="scientific">Fibrella aestuarina BUZ 2</name>
    <dbReference type="NCBI Taxonomy" id="1166018"/>
    <lineage>
        <taxon>Bacteria</taxon>
        <taxon>Pseudomonadati</taxon>
        <taxon>Bacteroidota</taxon>
        <taxon>Cytophagia</taxon>
        <taxon>Cytophagales</taxon>
        <taxon>Spirosomataceae</taxon>
        <taxon>Fibrella</taxon>
    </lineage>
</organism>
<feature type="domain" description="DUF2147" evidence="2">
    <location>
        <begin position="33"/>
        <end position="132"/>
    </location>
</feature>
<dbReference type="RefSeq" id="WP_015333948.1">
    <property type="nucleotide sequence ID" value="NC_020054.1"/>
</dbReference>
<reference evidence="3 4" key="1">
    <citation type="journal article" date="2012" name="J. Bacteriol.">
        <title>Genome Sequence of Fibrella aestuarina BUZ 2T, a Filamentous Marine Bacterium.</title>
        <authorList>
            <person name="Filippini M."/>
            <person name="Qi W."/>
            <person name="Blom J."/>
            <person name="Goesmann A."/>
            <person name="Smits T.H."/>
            <person name="Bagheri H.C."/>
        </authorList>
    </citation>
    <scope>NUCLEOTIDE SEQUENCE [LARGE SCALE GENOMIC DNA]</scope>
    <source>
        <strain evidence="4">BUZ 2T</strain>
    </source>
</reference>
<evidence type="ECO:0000313" key="3">
    <source>
        <dbReference type="EMBL" id="CCH02849.1"/>
    </source>
</evidence>
<sequence length="138" mass="15208">MALISKTLLCLLLCFVVTTAGQSTDAGADRILGRWLFPKKQTCVEIYRENGRYYGRMAEVSASAAANYGNIRNKIVLTDLSYVNNEWKGGSMIHPSSGARFDVVMHLTDANTLVATVYKGVRFISKDLILTRQAQAGQ</sequence>
<evidence type="ECO:0000256" key="1">
    <source>
        <dbReference type="SAM" id="SignalP"/>
    </source>
</evidence>
<dbReference type="EMBL" id="HE796683">
    <property type="protein sequence ID" value="CCH02849.1"/>
    <property type="molecule type" value="Genomic_DNA"/>
</dbReference>
<dbReference type="HOGENOM" id="CLU_1905441_0_0_10"/>
<name>I0KFE6_9BACT</name>
<dbReference type="Proteomes" id="UP000011058">
    <property type="component" value="Chromosome"/>
</dbReference>
<evidence type="ECO:0000259" key="2">
    <source>
        <dbReference type="Pfam" id="PF09917"/>
    </source>
</evidence>
<dbReference type="Pfam" id="PF09917">
    <property type="entry name" value="DUF2147"/>
    <property type="match status" value="1"/>
</dbReference>
<accession>I0KFE6</accession>
<keyword evidence="1" id="KW-0732">Signal</keyword>
<dbReference type="eggNOG" id="COG4731">
    <property type="taxonomic scope" value="Bacteria"/>
</dbReference>
<dbReference type="AlphaFoldDB" id="I0KFE6"/>
<keyword evidence="4" id="KW-1185">Reference proteome</keyword>
<dbReference type="Gene3D" id="2.40.128.520">
    <property type="match status" value="1"/>
</dbReference>
<evidence type="ECO:0000313" key="4">
    <source>
        <dbReference type="Proteomes" id="UP000011058"/>
    </source>
</evidence>